<accession>A0A2P2Q1N9</accession>
<organism evidence="1">
    <name type="scientific">Rhizophora mucronata</name>
    <name type="common">Asiatic mangrove</name>
    <dbReference type="NCBI Taxonomy" id="61149"/>
    <lineage>
        <taxon>Eukaryota</taxon>
        <taxon>Viridiplantae</taxon>
        <taxon>Streptophyta</taxon>
        <taxon>Embryophyta</taxon>
        <taxon>Tracheophyta</taxon>
        <taxon>Spermatophyta</taxon>
        <taxon>Magnoliopsida</taxon>
        <taxon>eudicotyledons</taxon>
        <taxon>Gunneridae</taxon>
        <taxon>Pentapetalae</taxon>
        <taxon>rosids</taxon>
        <taxon>fabids</taxon>
        <taxon>Malpighiales</taxon>
        <taxon>Rhizophoraceae</taxon>
        <taxon>Rhizophora</taxon>
    </lineage>
</organism>
<dbReference type="EMBL" id="GGEC01080335">
    <property type="protein sequence ID" value="MBX60819.1"/>
    <property type="molecule type" value="Transcribed_RNA"/>
</dbReference>
<name>A0A2P2Q1N9_RHIMU</name>
<dbReference type="AlphaFoldDB" id="A0A2P2Q1N9"/>
<reference evidence="1" key="1">
    <citation type="submission" date="2018-02" db="EMBL/GenBank/DDBJ databases">
        <title>Rhizophora mucronata_Transcriptome.</title>
        <authorList>
            <person name="Meera S.P."/>
            <person name="Sreeshan A."/>
            <person name="Augustine A."/>
        </authorList>
    </citation>
    <scope>NUCLEOTIDE SEQUENCE</scope>
    <source>
        <tissue evidence="1">Leaf</tissue>
    </source>
</reference>
<protein>
    <submittedName>
        <fullName evidence="1">Uncharacterized protein</fullName>
    </submittedName>
</protein>
<proteinExistence type="predicted"/>
<sequence>MTRAILGSSYLATLFQTRSGPSSASSPHEMGCRVPGPSSWILLSTLVGIHLTLP</sequence>
<evidence type="ECO:0000313" key="1">
    <source>
        <dbReference type="EMBL" id="MBX60819.1"/>
    </source>
</evidence>